<gene>
    <name evidence="1" type="ORF">HETIRDRAFT_119908</name>
</gene>
<organism evidence="1 2">
    <name type="scientific">Heterobasidion irregulare (strain TC 32-1)</name>
    <dbReference type="NCBI Taxonomy" id="747525"/>
    <lineage>
        <taxon>Eukaryota</taxon>
        <taxon>Fungi</taxon>
        <taxon>Dikarya</taxon>
        <taxon>Basidiomycota</taxon>
        <taxon>Agaricomycotina</taxon>
        <taxon>Agaricomycetes</taxon>
        <taxon>Russulales</taxon>
        <taxon>Bondarzewiaceae</taxon>
        <taxon>Heterobasidion</taxon>
        <taxon>Heterobasidion annosum species complex</taxon>
    </lineage>
</organism>
<protein>
    <submittedName>
        <fullName evidence="1">Uncharacterized protein</fullName>
    </submittedName>
</protein>
<accession>W4JXS7</accession>
<dbReference type="HOGENOM" id="CLU_783157_0_0_1"/>
<proteinExistence type="predicted"/>
<dbReference type="EMBL" id="KI925462">
    <property type="protein sequence ID" value="ETW77885.1"/>
    <property type="molecule type" value="Genomic_DNA"/>
</dbReference>
<name>W4JXS7_HETIT</name>
<dbReference type="AlphaFoldDB" id="W4JXS7"/>
<dbReference type="KEGG" id="hir:HETIRDRAFT_119908"/>
<dbReference type="RefSeq" id="XP_009549902.1">
    <property type="nucleotide sequence ID" value="XM_009551607.1"/>
</dbReference>
<sequence length="354" mass="39984">MPHTVVLAHKRAAPAPERFQTRIVVAEDAHPSGRQIAAGSLAQTRLDRKVPETPAASSRAQYGFILENISQQMAMAKSLHISQQRNPSHHKYDLAHSPMTRTKELPIAERERNPPLVACGVFDWSCPSVTRPSIDLRPIKLQEHQRGSFIASHSASDVPAFSRTCSTFRAMKGCRRVTPTWRPPPVPRLSRSTRSRPCRIERMGDMANDKLTERMRHIWNSPEQKRKTEIQTHRRGGAQDLSGLEIVVFGRVLIDGPRSCAGQVKSVANRDSGPEAARPPPLPHCSVQEEFSSARPVPAGRTRPRRALSIFNAIHQVLRRRVAKWIATAPNYLIYSTRKLYTSPNRYRLDYMRL</sequence>
<reference evidence="1 2" key="1">
    <citation type="journal article" date="2012" name="New Phytol.">
        <title>Insight into trade-off between wood decay and parasitism from the genome of a fungal forest pathogen.</title>
        <authorList>
            <person name="Olson A."/>
            <person name="Aerts A."/>
            <person name="Asiegbu F."/>
            <person name="Belbahri L."/>
            <person name="Bouzid O."/>
            <person name="Broberg A."/>
            <person name="Canback B."/>
            <person name="Coutinho P.M."/>
            <person name="Cullen D."/>
            <person name="Dalman K."/>
            <person name="Deflorio G."/>
            <person name="van Diepen L.T."/>
            <person name="Dunand C."/>
            <person name="Duplessis S."/>
            <person name="Durling M."/>
            <person name="Gonthier P."/>
            <person name="Grimwood J."/>
            <person name="Fossdal C.G."/>
            <person name="Hansson D."/>
            <person name="Henrissat B."/>
            <person name="Hietala A."/>
            <person name="Himmelstrand K."/>
            <person name="Hoffmeister D."/>
            <person name="Hogberg N."/>
            <person name="James T.Y."/>
            <person name="Karlsson M."/>
            <person name="Kohler A."/>
            <person name="Kues U."/>
            <person name="Lee Y.H."/>
            <person name="Lin Y.C."/>
            <person name="Lind M."/>
            <person name="Lindquist E."/>
            <person name="Lombard V."/>
            <person name="Lucas S."/>
            <person name="Lunden K."/>
            <person name="Morin E."/>
            <person name="Murat C."/>
            <person name="Park J."/>
            <person name="Raffaello T."/>
            <person name="Rouze P."/>
            <person name="Salamov A."/>
            <person name="Schmutz J."/>
            <person name="Solheim H."/>
            <person name="Stahlberg J."/>
            <person name="Velez H."/>
            <person name="de Vries R.P."/>
            <person name="Wiebenga A."/>
            <person name="Woodward S."/>
            <person name="Yakovlev I."/>
            <person name="Garbelotto M."/>
            <person name="Martin F."/>
            <person name="Grigoriev I.V."/>
            <person name="Stenlid J."/>
        </authorList>
    </citation>
    <scope>NUCLEOTIDE SEQUENCE [LARGE SCALE GENOMIC DNA]</scope>
    <source>
        <strain evidence="1 2">TC 32-1</strain>
    </source>
</reference>
<dbReference type="GeneID" id="20666668"/>
<evidence type="ECO:0000313" key="1">
    <source>
        <dbReference type="EMBL" id="ETW77885.1"/>
    </source>
</evidence>
<keyword evidence="2" id="KW-1185">Reference proteome</keyword>
<dbReference type="Proteomes" id="UP000030671">
    <property type="component" value="Unassembled WGS sequence"/>
</dbReference>
<evidence type="ECO:0000313" key="2">
    <source>
        <dbReference type="Proteomes" id="UP000030671"/>
    </source>
</evidence>
<dbReference type="InParanoid" id="W4JXS7"/>